<accession>A0A8S3QT67</accession>
<name>A0A8S3QT67_MYTED</name>
<dbReference type="PROSITE" id="PS01186">
    <property type="entry name" value="EGF_2"/>
    <property type="match status" value="1"/>
</dbReference>
<evidence type="ECO:0000313" key="3">
    <source>
        <dbReference type="EMBL" id="CAG2198378.1"/>
    </source>
</evidence>
<reference evidence="3" key="1">
    <citation type="submission" date="2021-03" db="EMBL/GenBank/DDBJ databases">
        <authorList>
            <person name="Bekaert M."/>
        </authorList>
    </citation>
    <scope>NUCLEOTIDE SEQUENCE</scope>
</reference>
<gene>
    <name evidence="3" type="ORF">MEDL_13172</name>
</gene>
<evidence type="ECO:0000259" key="2">
    <source>
        <dbReference type="PROSITE" id="PS01186"/>
    </source>
</evidence>
<evidence type="ECO:0000313" key="4">
    <source>
        <dbReference type="Proteomes" id="UP000683360"/>
    </source>
</evidence>
<dbReference type="InterPro" id="IPR000742">
    <property type="entry name" value="EGF"/>
</dbReference>
<keyword evidence="4" id="KW-1185">Reference proteome</keyword>
<feature type="domain" description="EGF-like" evidence="1 2">
    <location>
        <begin position="154"/>
        <end position="165"/>
    </location>
</feature>
<dbReference type="OrthoDB" id="6061841at2759"/>
<organism evidence="3 4">
    <name type="scientific">Mytilus edulis</name>
    <name type="common">Blue mussel</name>
    <dbReference type="NCBI Taxonomy" id="6550"/>
    <lineage>
        <taxon>Eukaryota</taxon>
        <taxon>Metazoa</taxon>
        <taxon>Spiralia</taxon>
        <taxon>Lophotrochozoa</taxon>
        <taxon>Mollusca</taxon>
        <taxon>Bivalvia</taxon>
        <taxon>Autobranchia</taxon>
        <taxon>Pteriomorphia</taxon>
        <taxon>Mytilida</taxon>
        <taxon>Mytiloidea</taxon>
        <taxon>Mytilidae</taxon>
        <taxon>Mytilinae</taxon>
        <taxon>Mytilus</taxon>
    </lineage>
</organism>
<sequence length="1634" mass="184075">MVKSERIKRCDISVFSPYRICTSYSSEAYRYSTSCGFWGYKDARQLAKCNGRTLLNDACNEQYTSDKIIYFGGESRDRGGGTCSSPDYCTGCEDGFYQHYGRCLTPKTGLIEKSMIEVDVKCSSINLFTEACSWRSDSTRCFPGNCIDEIVETCNCTSGFGGNQCDTITEEPSILYAEIKLHNPVHAIVTTPSDPSDTGPQPVRFTNKNDLNEAEIQFHGKFEASGIPPPYDPSGENHYVTDFKYGIVFGQMTLEYFRGENSTVETYSCPATVDFPIRNNYICSRTRVNDSAVSIIPFDHSDRLVFKVDISNGGYLTYINRETTSYITTLLTGKTISRSYTVQWDYITPYYSCYHILGINCTVPLIEQHDITEQNIISFSWRQWNDDLSGIDGYEYEVFHLHPKGNVLKEDNKLLSSNRIPATEFQSNLNLTTPGMYSLIFSAFDRAGNHKSTRSVFLYDNQSVVEKVPDTRIIVKESTPDTNYTWITVDTSSLTVTWAGRFMNERHDIFKWCSAIEDSSHIDEVYDDRFGQRTVDWLANVRGIVKFDINYTVSGPDVKSFEDYTNVPDILQEAKVLDVIWEDGQKIDICVKATDMVGKFTEDITTIYKDTTAPEITRLWLTYGNKTELYVHRQEDFSSLSFEWDTFDYHSGIDSVHWRLYDNYTGSDEIHGNSHVTAQGDASNMTLCEDKYQSSPRGPDCYCTLFHGCFHRHFHIQPVIVNGAGLISGNDKGVHDSDYFIEVTVVNKAMLTSVLTTKITIDTSPPQTGTVHDGLNELPDIDYQQDFHLDFHWDGFFDPESGVQYYKYIISDYCWTKQDLIASTEGLETYDTIASYDAIKEGLYYITVIAMNSANDASSAVCSDGVTITSEKPGVKNIVLDGAQTAPRLVTDAENNIWLLGTDLSRSFINDTSLCSSVTTMVEEIQLFPQNKNTDIDCTQIPSPVYPFLFVLPRSSKLSLSWESSVDDQLIYDYQIGLSSTKSNSAPDILPFRSTKHHRHFTLNHPDLTEGTIFHIIIKAISKSGVEGIQNFGPVIIDTTPPNLSGSQINLKFEDGTLLANWMRTTFTDVEDPFPLQYMFALGHDAKGTDVAPYQPLQYNKKCVKTEPPTCTVIDTKSLGWSLHENHDYYLTIKVTNLAGLSTTQASAVYTHNIQLPTAGIVYDIDPGNLNHLPLKDLIDIDFSVANNMLATEWKGFFHPHLQLHYKVCIGSVKGSCDIATENNLDVSTNQFIFKKLVTFEFAEVWFKFRDFSYIGSQSHVIVNELDLQPGLTYRFTIKLCADDVCFPEISSNGVTVIPSNPVAGSMNVQLDGEKMTVTFAVMYDPDTEDRTEAFDAIETYEWAISDGQYVGGLYEKWNVINNVMKINTTHIYFDIPVSGELDFSKCKQINVKGINRAGVWSVISGDIKQCNVTVLDGKTEITPRIVIDAFGESDENENNNGIGKTIYPDKDTSWTQIDVDYTPYKNVLSAVWPTLRHSSYQWAVVKVKTNNAFTFYKKYTDVVISDPCSHPDMIQCGQADKRYINVKFNQTEYLIHGGSYVVCIHAPETLIQHEKWKESLDAVTTCSDGVTIDLTPPKPGNVWIGHDPQFSFQTSSSDIFVTWDSFIDVEEAGYSSHSSGVSRYLVSVGKTFI</sequence>
<dbReference type="PROSITE" id="PS00022">
    <property type="entry name" value="EGF_1"/>
    <property type="match status" value="1"/>
</dbReference>
<dbReference type="PANTHER" id="PTHR16897">
    <property type="entry name" value="OS10G0105400 PROTEIN"/>
    <property type="match status" value="1"/>
</dbReference>
<evidence type="ECO:0000259" key="1">
    <source>
        <dbReference type="PROSITE" id="PS00022"/>
    </source>
</evidence>
<dbReference type="Proteomes" id="UP000683360">
    <property type="component" value="Unassembled WGS sequence"/>
</dbReference>
<comment type="caution">
    <text evidence="3">The sequence shown here is derived from an EMBL/GenBank/DDBJ whole genome shotgun (WGS) entry which is preliminary data.</text>
</comment>
<proteinExistence type="predicted"/>
<protein>
    <recommendedName>
        <fullName evidence="1 2">EGF-like domain-containing protein</fullName>
    </recommendedName>
</protein>
<dbReference type="SUPFAM" id="SSF49265">
    <property type="entry name" value="Fibronectin type III"/>
    <property type="match status" value="1"/>
</dbReference>
<dbReference type="EMBL" id="CAJPWZ010000676">
    <property type="protein sequence ID" value="CAG2198378.1"/>
    <property type="molecule type" value="Genomic_DNA"/>
</dbReference>
<dbReference type="PANTHER" id="PTHR16897:SF2">
    <property type="entry name" value="OS03G0226600 PROTEIN"/>
    <property type="match status" value="1"/>
</dbReference>
<dbReference type="InterPro" id="IPR036116">
    <property type="entry name" value="FN3_sf"/>
</dbReference>